<dbReference type="OrthoDB" id="9810012at2"/>
<dbReference type="Proteomes" id="UP000179284">
    <property type="component" value="Chromosome I"/>
</dbReference>
<dbReference type="RefSeq" id="WP_071174881.1">
    <property type="nucleotide sequence ID" value="NZ_CP017831.1"/>
</dbReference>
<sequence length="221" mass="26320">MASWMVHLRIADKLLDRIKDLDETAFVMGNIAPDSGVPNENWTEFHPPKVVSHFKTKADDETFFDVEEFCDKYFNEELIGSYSKKEYSFFLGYYVHLLTDIDWTNDVYCGLLKAYPKEAAQDKNKLVWTAKGDWYDIDFLYLEEHPDFRAFHIYESAVDYDNEFMDIFSKDAFENRRQYICGFYRSDNHGELHRNYTYLTPEQSADFVDRTVQKILTQKYL</sequence>
<dbReference type="EMBL" id="CP017831">
    <property type="protein sequence ID" value="AOZ95056.1"/>
    <property type="molecule type" value="Genomic_DNA"/>
</dbReference>
<dbReference type="InterPro" id="IPR029002">
    <property type="entry name" value="PLPC/GPLD1"/>
</dbReference>
<name>A0A1D9NXF9_9FIRM</name>
<reference evidence="3" key="1">
    <citation type="submission" date="2016-10" db="EMBL/GenBank/DDBJ databases">
        <title>The complete genome sequence of the rumen bacterium Butyrivibrio hungatei MB2003.</title>
        <authorList>
            <person name="Palevich N."/>
            <person name="Kelly W.J."/>
            <person name="Leahy S.C."/>
            <person name="Altermann E."/>
            <person name="Rakonjac J."/>
            <person name="Attwood G.T."/>
        </authorList>
    </citation>
    <scope>NUCLEOTIDE SEQUENCE [LARGE SCALE GENOMIC DNA]</scope>
    <source>
        <strain evidence="3">MB2003</strain>
    </source>
</reference>
<feature type="domain" description="Phospholipase C/D" evidence="1">
    <location>
        <begin position="6"/>
        <end position="101"/>
    </location>
</feature>
<dbReference type="Pfam" id="PF00882">
    <property type="entry name" value="Zn_dep_PLPC"/>
    <property type="match status" value="1"/>
</dbReference>
<organism evidence="2 3">
    <name type="scientific">Butyrivibrio hungatei</name>
    <dbReference type="NCBI Taxonomy" id="185008"/>
    <lineage>
        <taxon>Bacteria</taxon>
        <taxon>Bacillati</taxon>
        <taxon>Bacillota</taxon>
        <taxon>Clostridia</taxon>
        <taxon>Lachnospirales</taxon>
        <taxon>Lachnospiraceae</taxon>
        <taxon>Butyrivibrio</taxon>
    </lineage>
</organism>
<evidence type="ECO:0000259" key="1">
    <source>
        <dbReference type="Pfam" id="PF00882"/>
    </source>
</evidence>
<evidence type="ECO:0000313" key="3">
    <source>
        <dbReference type="Proteomes" id="UP000179284"/>
    </source>
</evidence>
<dbReference type="AlphaFoldDB" id="A0A1D9NXF9"/>
<dbReference type="KEGG" id="bhu:bhn_I0020"/>
<accession>A0A1D9NXF9</accession>
<gene>
    <name evidence="2" type="ORF">bhn_I0020</name>
</gene>
<keyword evidence="3" id="KW-1185">Reference proteome</keyword>
<evidence type="ECO:0000313" key="2">
    <source>
        <dbReference type="EMBL" id="AOZ95056.1"/>
    </source>
</evidence>
<protein>
    <recommendedName>
        <fullName evidence="1">Phospholipase C/D domain-containing protein</fullName>
    </recommendedName>
</protein>
<proteinExistence type="predicted"/>